<organism evidence="1 2">
    <name type="scientific">Dichanthelium oligosanthes</name>
    <dbReference type="NCBI Taxonomy" id="888268"/>
    <lineage>
        <taxon>Eukaryota</taxon>
        <taxon>Viridiplantae</taxon>
        <taxon>Streptophyta</taxon>
        <taxon>Embryophyta</taxon>
        <taxon>Tracheophyta</taxon>
        <taxon>Spermatophyta</taxon>
        <taxon>Magnoliopsida</taxon>
        <taxon>Liliopsida</taxon>
        <taxon>Poales</taxon>
        <taxon>Poaceae</taxon>
        <taxon>PACMAD clade</taxon>
        <taxon>Panicoideae</taxon>
        <taxon>Panicodae</taxon>
        <taxon>Paniceae</taxon>
        <taxon>Dichantheliinae</taxon>
        <taxon>Dichanthelium</taxon>
    </lineage>
</organism>
<dbReference type="AlphaFoldDB" id="A0A1E5W5P6"/>
<keyword evidence="2" id="KW-1185">Reference proteome</keyword>
<name>A0A1E5W5P6_9POAL</name>
<evidence type="ECO:0000313" key="1">
    <source>
        <dbReference type="EMBL" id="OEL32681.1"/>
    </source>
</evidence>
<dbReference type="OrthoDB" id="691860at2759"/>
<dbReference type="STRING" id="888268.A0A1E5W5P6"/>
<proteinExistence type="predicted"/>
<dbReference type="Proteomes" id="UP000095767">
    <property type="component" value="Unassembled WGS sequence"/>
</dbReference>
<evidence type="ECO:0000313" key="2">
    <source>
        <dbReference type="Proteomes" id="UP000095767"/>
    </source>
</evidence>
<protein>
    <submittedName>
        <fullName evidence="1">Uncharacterized protein</fullName>
    </submittedName>
</protein>
<accession>A0A1E5W5P6</accession>
<reference evidence="1 2" key="1">
    <citation type="submission" date="2016-09" db="EMBL/GenBank/DDBJ databases">
        <title>The draft genome of Dichanthelium oligosanthes: A C3 panicoid grass species.</title>
        <authorList>
            <person name="Studer A.J."/>
            <person name="Schnable J.C."/>
            <person name="Brutnell T.P."/>
        </authorList>
    </citation>
    <scope>NUCLEOTIDE SEQUENCE [LARGE SCALE GENOMIC DNA]</scope>
    <source>
        <strain evidence="2">cv. Kellogg 1175</strain>
        <tissue evidence="1">Leaf</tissue>
    </source>
</reference>
<gene>
    <name evidence="1" type="ORF">BAE44_0006300</name>
</gene>
<sequence length="127" mass="14562">MHGLLHLAEKVVLSSKYCPFVKDNYALVHAFTAIPSISLAKMLHLYSDMRAYQPFWASQMAGPMYMFIFLRHLTCEIRIFTEEPNSHEGILQFARYLGAVPRLETLQLHVSTLLSLLIYLVLFGEEG</sequence>
<comment type="caution">
    <text evidence="1">The sequence shown here is derived from an EMBL/GenBank/DDBJ whole genome shotgun (WGS) entry which is preliminary data.</text>
</comment>
<dbReference type="EMBL" id="LWDX02020568">
    <property type="protein sequence ID" value="OEL32681.1"/>
    <property type="molecule type" value="Genomic_DNA"/>
</dbReference>